<comment type="caution">
    <text evidence="1">The sequence shown here is derived from an EMBL/GenBank/DDBJ whole genome shotgun (WGS) entry which is preliminary data.</text>
</comment>
<organism evidence="1 2">
    <name type="scientific">Candidatus Giovannonibacteria bacterium GW2011_GWA1_44_25</name>
    <dbReference type="NCBI Taxonomy" id="1618645"/>
    <lineage>
        <taxon>Bacteria</taxon>
        <taxon>Candidatus Giovannoniibacteriota</taxon>
    </lineage>
</organism>
<dbReference type="Proteomes" id="UP000034087">
    <property type="component" value="Unassembled WGS sequence"/>
</dbReference>
<dbReference type="SUPFAM" id="SSF51182">
    <property type="entry name" value="RmlC-like cupins"/>
    <property type="match status" value="1"/>
</dbReference>
<dbReference type="AlphaFoldDB" id="A0A0G1LKG0"/>
<protein>
    <submittedName>
        <fullName evidence="1">Uncharacterized protein</fullName>
    </submittedName>
</protein>
<accession>A0A0G1LKG0</accession>
<proteinExistence type="predicted"/>
<name>A0A0G1LKG0_9BACT</name>
<gene>
    <name evidence="1" type="ORF">UW53_C0001G0064</name>
</gene>
<evidence type="ECO:0000313" key="2">
    <source>
        <dbReference type="Proteomes" id="UP000034087"/>
    </source>
</evidence>
<evidence type="ECO:0000313" key="1">
    <source>
        <dbReference type="EMBL" id="KKT60414.1"/>
    </source>
</evidence>
<dbReference type="InterPro" id="IPR011051">
    <property type="entry name" value="RmlC_Cupin_sf"/>
</dbReference>
<sequence>MEKIVYKGKLVGIKITKLKRGSVPITADEEPLQLIGLKHPKGAYLKKHYHSSKRLVTKQVQECLFVKKGKIKLDVYGPGPKFKYLKYIYLNPGDIFIILNGGYGINMLKDSELIEAKNGPYKNDKALI</sequence>
<reference evidence="1 2" key="1">
    <citation type="journal article" date="2015" name="Nature">
        <title>rRNA introns, odd ribosomes, and small enigmatic genomes across a large radiation of phyla.</title>
        <authorList>
            <person name="Brown C.T."/>
            <person name="Hug L.A."/>
            <person name="Thomas B.C."/>
            <person name="Sharon I."/>
            <person name="Castelle C.J."/>
            <person name="Singh A."/>
            <person name="Wilkins M.J."/>
            <person name="Williams K.H."/>
            <person name="Banfield J.F."/>
        </authorList>
    </citation>
    <scope>NUCLEOTIDE SEQUENCE [LARGE SCALE GENOMIC DNA]</scope>
</reference>
<dbReference type="EMBL" id="LCIR01000001">
    <property type="protein sequence ID" value="KKT60414.1"/>
    <property type="molecule type" value="Genomic_DNA"/>
</dbReference>